<dbReference type="AlphaFoldDB" id="A0A0B6YCH5"/>
<proteinExistence type="predicted"/>
<gene>
    <name evidence="1" type="primary">ORF20604</name>
</gene>
<evidence type="ECO:0000313" key="1">
    <source>
        <dbReference type="EMBL" id="CEK53526.1"/>
    </source>
</evidence>
<reference evidence="1" key="1">
    <citation type="submission" date="2014-12" db="EMBL/GenBank/DDBJ databases">
        <title>Insight into the proteome of Arion vulgaris.</title>
        <authorList>
            <person name="Aradska J."/>
            <person name="Bulat T."/>
            <person name="Smidak R."/>
            <person name="Sarate P."/>
            <person name="Gangsoo J."/>
            <person name="Sialana F."/>
            <person name="Bilban M."/>
            <person name="Lubec G."/>
        </authorList>
    </citation>
    <scope>NUCLEOTIDE SEQUENCE</scope>
    <source>
        <tissue evidence="1">Skin</tissue>
    </source>
</reference>
<protein>
    <submittedName>
        <fullName evidence="1">Uncharacterized protein</fullName>
    </submittedName>
</protein>
<accession>A0A0B6YCH5</accession>
<feature type="non-terminal residue" evidence="1">
    <location>
        <position position="1"/>
    </location>
</feature>
<dbReference type="EMBL" id="HACG01006661">
    <property type="protein sequence ID" value="CEK53526.1"/>
    <property type="molecule type" value="Transcribed_RNA"/>
</dbReference>
<organism evidence="1">
    <name type="scientific">Arion vulgaris</name>
    <dbReference type="NCBI Taxonomy" id="1028688"/>
    <lineage>
        <taxon>Eukaryota</taxon>
        <taxon>Metazoa</taxon>
        <taxon>Spiralia</taxon>
        <taxon>Lophotrochozoa</taxon>
        <taxon>Mollusca</taxon>
        <taxon>Gastropoda</taxon>
        <taxon>Heterobranchia</taxon>
        <taxon>Euthyneura</taxon>
        <taxon>Panpulmonata</taxon>
        <taxon>Eupulmonata</taxon>
        <taxon>Stylommatophora</taxon>
        <taxon>Helicina</taxon>
        <taxon>Arionoidea</taxon>
        <taxon>Arionidae</taxon>
        <taxon>Arion</taxon>
    </lineage>
</organism>
<sequence length="56" mass="6375">QLGTIEEEEYAMYQDERQSDPVGVKAAAECIQKATSQMVQSYTEHECLHIVCQNIQ</sequence>
<name>A0A0B6YCH5_9EUPU</name>